<dbReference type="Proteomes" id="UP000323166">
    <property type="component" value="Unassembled WGS sequence"/>
</dbReference>
<feature type="transmembrane region" description="Helical" evidence="1">
    <location>
        <begin position="478"/>
        <end position="498"/>
    </location>
</feature>
<sequence length="684" mass="76108">MNEKSWKLLLIGVIFVSMVAAGYAAWQRLALERDHRGVELAVVYDEVAALARMKGIGTAEALDQFRDQGVTTVLVKEPTVQEAAQNAEFIMRTGQELLVGAGPGLTQLWGENYREEIDPGQRYFIFTSERTYQRVRGQLEAKGVQVNAPDHWQKPGLYVFGASYHWGFLEQMGVGYSEEAWQQIREAGLQTMVQLRTWNQVTPAGLDYVFEDIARAPNLSAIAFNDPQLPGVGDPELTRQISYHIKDLGVPAVQIEFFNQKGMSSLGLLLDKQVIRLHSLSLEEYAKRNFSITEMVDRFSLAATERNIRVLLLHSYMKPDEPDMLQFNLQLVDETRDRLLAEGMHIEEASTLEPLPVSRGLLFVIGLGVIAGGMLLLMVMGLTGLVPYIGLAGLLCWAGLLAVDFTGPARKLMAFGAVVVFPTLSLAVNLKPGPAGLKPASRQWPGRQVRWESGRRPSTWPEPSRLGHSIVLLLRTSLYSLVGALLMVGLLADIGFMLKLDQFTGVKLAHVIPLALLAGIFFFRSRERDAGWQEQLSRFMDQPILVKFAVAAGVLLVVLLVYVSRTGNESAAVSSLELQFRTMLDNLLGVRPRTKEFMFGHPLLLLLFYLGYRDNRYMPLLLGGAIGQISLVNTYAHIHTPLVVSLLRSFHGLWLGIIGGLVLIVIWLIGERLYEKYLRAGAKA</sequence>
<comment type="caution">
    <text evidence="2">The sequence shown here is derived from an EMBL/GenBank/DDBJ whole genome shotgun (WGS) entry which is preliminary data.</text>
</comment>
<proteinExistence type="predicted"/>
<dbReference type="Pfam" id="PF18949">
    <property type="entry name" value="DUF5693"/>
    <property type="match status" value="1"/>
</dbReference>
<protein>
    <submittedName>
        <fullName evidence="2">Uncharacterized protein</fullName>
    </submittedName>
</protein>
<feature type="transmembrane region" description="Helical" evidence="1">
    <location>
        <begin position="504"/>
        <end position="523"/>
    </location>
</feature>
<name>A0A5S4ZQA7_9FIRM</name>
<dbReference type="InterPro" id="IPR043748">
    <property type="entry name" value="DUF5693"/>
</dbReference>
<keyword evidence="3" id="KW-1185">Reference proteome</keyword>
<feature type="transmembrane region" description="Helical" evidence="1">
    <location>
        <begin position="6"/>
        <end position="26"/>
    </location>
</feature>
<dbReference type="EMBL" id="VNHM01000011">
    <property type="protein sequence ID" value="TYO94791.1"/>
    <property type="molecule type" value="Genomic_DNA"/>
</dbReference>
<gene>
    <name evidence="2" type="ORF">LX24_02042</name>
</gene>
<evidence type="ECO:0000256" key="1">
    <source>
        <dbReference type="SAM" id="Phobius"/>
    </source>
</evidence>
<dbReference type="AlphaFoldDB" id="A0A5S4ZQA7"/>
<accession>A0A5S4ZQA7</accession>
<evidence type="ECO:0000313" key="3">
    <source>
        <dbReference type="Proteomes" id="UP000323166"/>
    </source>
</evidence>
<feature type="transmembrane region" description="Helical" evidence="1">
    <location>
        <begin position="544"/>
        <end position="563"/>
    </location>
</feature>
<feature type="transmembrane region" description="Helical" evidence="1">
    <location>
        <begin position="360"/>
        <end position="379"/>
    </location>
</feature>
<feature type="transmembrane region" description="Helical" evidence="1">
    <location>
        <begin position="650"/>
        <end position="669"/>
    </location>
</feature>
<evidence type="ECO:0000313" key="2">
    <source>
        <dbReference type="EMBL" id="TYO94791.1"/>
    </source>
</evidence>
<feature type="transmembrane region" description="Helical" evidence="1">
    <location>
        <begin position="385"/>
        <end position="403"/>
    </location>
</feature>
<feature type="transmembrane region" description="Helical" evidence="1">
    <location>
        <begin position="619"/>
        <end position="638"/>
    </location>
</feature>
<keyword evidence="1" id="KW-1133">Transmembrane helix</keyword>
<keyword evidence="1" id="KW-0472">Membrane</keyword>
<feature type="transmembrane region" description="Helical" evidence="1">
    <location>
        <begin position="597"/>
        <end position="612"/>
    </location>
</feature>
<organism evidence="2 3">
    <name type="scientific">Desulfallas thermosapovorans DSM 6562</name>
    <dbReference type="NCBI Taxonomy" id="1121431"/>
    <lineage>
        <taxon>Bacteria</taxon>
        <taxon>Bacillati</taxon>
        <taxon>Bacillota</taxon>
        <taxon>Clostridia</taxon>
        <taxon>Eubacteriales</taxon>
        <taxon>Desulfallaceae</taxon>
        <taxon>Desulfallas</taxon>
    </lineage>
</organism>
<keyword evidence="1" id="KW-0812">Transmembrane</keyword>
<dbReference type="RefSeq" id="WP_166512042.1">
    <property type="nucleotide sequence ID" value="NZ_VNHM01000011.1"/>
</dbReference>
<reference evidence="2 3" key="1">
    <citation type="submission" date="2019-07" db="EMBL/GenBank/DDBJ databases">
        <title>Genomic Encyclopedia of Type Strains, Phase I: the one thousand microbial genomes (KMG-I) project.</title>
        <authorList>
            <person name="Kyrpides N."/>
        </authorList>
    </citation>
    <scope>NUCLEOTIDE SEQUENCE [LARGE SCALE GENOMIC DNA]</scope>
    <source>
        <strain evidence="2 3">DSM 6562</strain>
    </source>
</reference>